<protein>
    <submittedName>
        <fullName evidence="3">Universal stress protein</fullName>
    </submittedName>
</protein>
<dbReference type="PRINTS" id="PR01438">
    <property type="entry name" value="UNVRSLSTRESS"/>
</dbReference>
<dbReference type="OrthoDB" id="516822at2"/>
<dbReference type="InterPro" id="IPR006015">
    <property type="entry name" value="Universal_stress_UspA"/>
</dbReference>
<dbReference type="CDD" id="cd00293">
    <property type="entry name" value="USP-like"/>
    <property type="match status" value="1"/>
</dbReference>
<dbReference type="RefSeq" id="WP_106300534.1">
    <property type="nucleotide sequence ID" value="NZ_PVWO01000028.1"/>
</dbReference>
<gene>
    <name evidence="3" type="ORF">C7B77_03950</name>
</gene>
<evidence type="ECO:0000313" key="3">
    <source>
        <dbReference type="EMBL" id="PSB58633.1"/>
    </source>
</evidence>
<comment type="similarity">
    <text evidence="1">Belongs to the universal stress protein A family.</text>
</comment>
<evidence type="ECO:0000256" key="1">
    <source>
        <dbReference type="ARBA" id="ARBA00008791"/>
    </source>
</evidence>
<dbReference type="Proteomes" id="UP000238937">
    <property type="component" value="Unassembled WGS sequence"/>
</dbReference>
<feature type="domain" description="UspA" evidence="2">
    <location>
        <begin position="1"/>
        <end position="153"/>
    </location>
</feature>
<evidence type="ECO:0000313" key="4">
    <source>
        <dbReference type="Proteomes" id="UP000238937"/>
    </source>
</evidence>
<dbReference type="EMBL" id="PVWO01000028">
    <property type="protein sequence ID" value="PSB58633.1"/>
    <property type="molecule type" value="Genomic_DNA"/>
</dbReference>
<keyword evidence="4" id="KW-1185">Reference proteome</keyword>
<proteinExistence type="inferred from homology"/>
<dbReference type="AlphaFoldDB" id="A0A2T1GL96"/>
<sequence>MLKKILVAIGDSAESQAILDAGLTLTEKFGAQMLILHVINPAIPTGFSPLVGGMFPLVNSVAVEQYTKEWQEYEKMGIERLQAYAAQVKERGIEVEVSQNFGDSGRMICELAKNWSAEVIVMGRNQKSMLSEIFLGSTSNYVLHHAPCSVMVIQLPALAS</sequence>
<evidence type="ECO:0000259" key="2">
    <source>
        <dbReference type="Pfam" id="PF00582"/>
    </source>
</evidence>
<dbReference type="Gene3D" id="3.40.50.620">
    <property type="entry name" value="HUPs"/>
    <property type="match status" value="1"/>
</dbReference>
<dbReference type="SUPFAM" id="SSF52402">
    <property type="entry name" value="Adenine nucleotide alpha hydrolases-like"/>
    <property type="match status" value="1"/>
</dbReference>
<dbReference type="PANTHER" id="PTHR46268:SF8">
    <property type="entry name" value="UNIVERSAL STRESS PROTEIN SLL1388"/>
    <property type="match status" value="1"/>
</dbReference>
<organism evidence="3 4">
    <name type="scientific">Chamaesiphon polymorphus CCALA 037</name>
    <dbReference type="NCBI Taxonomy" id="2107692"/>
    <lineage>
        <taxon>Bacteria</taxon>
        <taxon>Bacillati</taxon>
        <taxon>Cyanobacteriota</taxon>
        <taxon>Cyanophyceae</taxon>
        <taxon>Gomontiellales</taxon>
        <taxon>Chamaesiphonaceae</taxon>
        <taxon>Chamaesiphon</taxon>
    </lineage>
</organism>
<accession>A0A2T1GL96</accession>
<reference evidence="3 4" key="1">
    <citation type="submission" date="2018-03" db="EMBL/GenBank/DDBJ databases">
        <title>The ancient ancestry and fast evolution of plastids.</title>
        <authorList>
            <person name="Moore K.R."/>
            <person name="Magnabosco C."/>
            <person name="Momper L."/>
            <person name="Gold D.A."/>
            <person name="Bosak T."/>
            <person name="Fournier G.P."/>
        </authorList>
    </citation>
    <scope>NUCLEOTIDE SEQUENCE [LARGE SCALE GENOMIC DNA]</scope>
    <source>
        <strain evidence="3 4">CCALA 037</strain>
    </source>
</reference>
<dbReference type="Pfam" id="PF00582">
    <property type="entry name" value="Usp"/>
    <property type="match status" value="1"/>
</dbReference>
<dbReference type="PANTHER" id="PTHR46268">
    <property type="entry name" value="STRESS RESPONSE PROTEIN NHAX"/>
    <property type="match status" value="1"/>
</dbReference>
<dbReference type="InterPro" id="IPR006016">
    <property type="entry name" value="UspA"/>
</dbReference>
<dbReference type="InterPro" id="IPR014729">
    <property type="entry name" value="Rossmann-like_a/b/a_fold"/>
</dbReference>
<name>A0A2T1GL96_9CYAN</name>
<comment type="caution">
    <text evidence="3">The sequence shown here is derived from an EMBL/GenBank/DDBJ whole genome shotgun (WGS) entry which is preliminary data.</text>
</comment>